<reference evidence="4 5" key="1">
    <citation type="journal article" date="2014" name="PLoS ONE">
        <title>De novo Genome Assembly of the Fungal Plant Pathogen Pyrenophora semeniperda.</title>
        <authorList>
            <person name="Soliai M.M."/>
            <person name="Meyer S.E."/>
            <person name="Udall J.A."/>
            <person name="Elzinga D.E."/>
            <person name="Hermansen R.A."/>
            <person name="Bodily P.M."/>
            <person name="Hart A.A."/>
            <person name="Coleman C.E."/>
        </authorList>
    </citation>
    <scope>NUCLEOTIDE SEQUENCE [LARGE SCALE GENOMIC DNA]</scope>
    <source>
        <strain evidence="4 5">CCB06</strain>
        <tissue evidence="4">Mycelium</tissue>
    </source>
</reference>
<evidence type="ECO:0000313" key="4">
    <source>
        <dbReference type="EMBL" id="RMZ67660.1"/>
    </source>
</evidence>
<evidence type="ECO:0000259" key="3">
    <source>
        <dbReference type="Pfam" id="PF00350"/>
    </source>
</evidence>
<keyword evidence="5" id="KW-1185">Reference proteome</keyword>
<dbReference type="OrthoDB" id="5427350at2759"/>
<dbReference type="Pfam" id="PF00350">
    <property type="entry name" value="Dynamin_N"/>
    <property type="match status" value="1"/>
</dbReference>
<dbReference type="Gene3D" id="3.40.50.300">
    <property type="entry name" value="P-loop containing nucleotide triphosphate hydrolases"/>
    <property type="match status" value="2"/>
</dbReference>
<evidence type="ECO:0000256" key="2">
    <source>
        <dbReference type="SAM" id="MobiDB-lite"/>
    </source>
</evidence>
<name>A0A3M7LZS3_9PLEO</name>
<feature type="region of interest" description="Disordered" evidence="2">
    <location>
        <begin position="59"/>
        <end position="104"/>
    </location>
</feature>
<feature type="coiled-coil region" evidence="1">
    <location>
        <begin position="456"/>
        <end position="483"/>
    </location>
</feature>
<proteinExistence type="predicted"/>
<dbReference type="Proteomes" id="UP000265663">
    <property type="component" value="Unassembled WGS sequence"/>
</dbReference>
<accession>A0A3M7LZS3</accession>
<keyword evidence="1" id="KW-0175">Coiled coil</keyword>
<feature type="region of interest" description="Disordered" evidence="2">
    <location>
        <begin position="1"/>
        <end position="47"/>
    </location>
</feature>
<feature type="compositionally biased region" description="Basic and acidic residues" evidence="2">
    <location>
        <begin position="8"/>
        <end position="17"/>
    </location>
</feature>
<dbReference type="SUPFAM" id="SSF52540">
    <property type="entry name" value="P-loop containing nucleoside triphosphate hydrolases"/>
    <property type="match status" value="1"/>
</dbReference>
<organism evidence="4 5">
    <name type="scientific">Pyrenophora seminiperda CCB06</name>
    <dbReference type="NCBI Taxonomy" id="1302712"/>
    <lineage>
        <taxon>Eukaryota</taxon>
        <taxon>Fungi</taxon>
        <taxon>Dikarya</taxon>
        <taxon>Ascomycota</taxon>
        <taxon>Pezizomycotina</taxon>
        <taxon>Dothideomycetes</taxon>
        <taxon>Pleosporomycetidae</taxon>
        <taxon>Pleosporales</taxon>
        <taxon>Pleosporineae</taxon>
        <taxon>Pleosporaceae</taxon>
        <taxon>Pyrenophora</taxon>
    </lineage>
</organism>
<sequence length="927" mass="104065">MDGSQEPVLERMKRSLSEPEVPGPSAPTMDQPGDYHKPSSYIQRLREIEVDTKAAMTSWNTSIPDSHVPSKRKASEALSDSDDSDDEEDTTEVPPYDLTQQRRPKLPIYHPGFARAEQDVQAVLQVFIDFLKAAKNRGVTGEEATYLWNLILKSRKILYQSEIRIAITGDTGSGKSATTNALLGEDLTPEGDSGSACTNVVTEFRQKNLSTNVGAVQAEVQFYCVEYCTEDLVTKWFKVWFTTRQKMTEDEDSVDDNDKAQKDAAFECLEHLFAHRITSESFEDFMASGKSLVGSPVLKKLVQWTIDIHARFVTQGDLSVAFTSSTQNDMREQLRPFRMRAPNARFQGKSLPFSPWPFVEVIRYYVDSPLLQDGICLADVPGSKDINMYRVTAANAYLQECEMTIVVVDIKRATSDQSFRQHYLDAHGRRHNGTVILVATRSDELNDDGGSTLQLDDTAEEELASIEEKLHGLSGEVETIENSIEANKLEIKGIKLKGRGDTAIEEVSKAIRATNKILLDRKKTMVPLIASLEKERKHVRIECHNRHVAKGMNNMYSQNTGDDGGAASFCVSNRMYMRYRRGYNTTNPDKAPTMKLETTQIPAACTYIYGVPSQGRTAVLEHHVLFKVPMLLSIVKMSCSKSTEARVEHVTKIIDWTITNIKSRIRKTAKSSEALLGELESGLSSRELQDKFELNATKKLAGIEKLNAATHRALINKNGIWYHKKTNTKFNLNDSFLSPTKSTMDDTFRNTLDTVPTKFKAQAAQSIKTGFNILNKKLKGIHVSRSILPAMTKISLSKSKQQGRNSFKVSILKLCLHEAPGKRLVDARHAYLCDQITATNSPFLAISERASEDAKSLVETTCTKLEGEIITILQSIRTAFQRQKNNKENDSPEGQKFRKELHELVDESQKILDGVVRESLEKCKEYK</sequence>
<dbReference type="InterPro" id="IPR045063">
    <property type="entry name" value="Dynamin_N"/>
</dbReference>
<feature type="compositionally biased region" description="Acidic residues" evidence="2">
    <location>
        <begin position="79"/>
        <end position="91"/>
    </location>
</feature>
<dbReference type="PANTHER" id="PTHR36681:SF3">
    <property type="entry name" value="NUCLEAR GTPASE, GERMINAL CENTER-ASSOCIATED, TANDEM DUPLICATE 3"/>
    <property type="match status" value="1"/>
</dbReference>
<gene>
    <name evidence="4" type="ORF">GMOD_00001619</name>
</gene>
<evidence type="ECO:0000256" key="1">
    <source>
        <dbReference type="SAM" id="Coils"/>
    </source>
</evidence>
<protein>
    <submittedName>
        <fullName evidence="4">Dynamin GTPase domain</fullName>
    </submittedName>
</protein>
<dbReference type="InterPro" id="IPR027417">
    <property type="entry name" value="P-loop_NTPase"/>
</dbReference>
<dbReference type="PANTHER" id="PTHR36681">
    <property type="entry name" value="NUCLEAR GTPASE, GERMINAL CENTER-ASSOCIATED, TANDEM DUPLICATE 3"/>
    <property type="match status" value="1"/>
</dbReference>
<evidence type="ECO:0000313" key="5">
    <source>
        <dbReference type="Proteomes" id="UP000265663"/>
    </source>
</evidence>
<dbReference type="AlphaFoldDB" id="A0A3M7LZS3"/>
<feature type="domain" description="Dynamin N-terminal" evidence="3">
    <location>
        <begin position="165"/>
        <end position="440"/>
    </location>
</feature>
<dbReference type="EMBL" id="KE747810">
    <property type="protein sequence ID" value="RMZ67660.1"/>
    <property type="molecule type" value="Genomic_DNA"/>
</dbReference>